<name>A0A066XNQ9_COLSU</name>
<proteinExistence type="predicted"/>
<accession>A0A066XNQ9</accession>
<organism evidence="2 3">
    <name type="scientific">Colletotrichum sublineola</name>
    <name type="common">Sorghum anthracnose fungus</name>
    <dbReference type="NCBI Taxonomy" id="1173701"/>
    <lineage>
        <taxon>Eukaryota</taxon>
        <taxon>Fungi</taxon>
        <taxon>Dikarya</taxon>
        <taxon>Ascomycota</taxon>
        <taxon>Pezizomycotina</taxon>
        <taxon>Sordariomycetes</taxon>
        <taxon>Hypocreomycetidae</taxon>
        <taxon>Glomerellales</taxon>
        <taxon>Glomerellaceae</taxon>
        <taxon>Colletotrichum</taxon>
        <taxon>Colletotrichum graminicola species complex</taxon>
    </lineage>
</organism>
<reference evidence="3" key="1">
    <citation type="journal article" date="2014" name="Genome Announc.">
        <title>Draft genome sequence of Colletotrichum sublineola, a destructive pathogen of cultivated sorghum.</title>
        <authorList>
            <person name="Baroncelli R."/>
            <person name="Sanz-Martin J.M."/>
            <person name="Rech G.E."/>
            <person name="Sukno S.A."/>
            <person name="Thon M.R."/>
        </authorList>
    </citation>
    <scope>NUCLEOTIDE SEQUENCE [LARGE SCALE GENOMIC DNA]</scope>
    <source>
        <strain evidence="3">TX430BB</strain>
    </source>
</reference>
<feature type="compositionally biased region" description="Basic and acidic residues" evidence="1">
    <location>
        <begin position="796"/>
        <end position="805"/>
    </location>
</feature>
<gene>
    <name evidence="2" type="ORF">CSUB01_08901</name>
</gene>
<dbReference type="EMBL" id="JMSE01000283">
    <property type="protein sequence ID" value="KDN70828.1"/>
    <property type="molecule type" value="Genomic_DNA"/>
</dbReference>
<dbReference type="AlphaFoldDB" id="A0A066XNQ9"/>
<feature type="region of interest" description="Disordered" evidence="1">
    <location>
        <begin position="754"/>
        <end position="805"/>
    </location>
</feature>
<feature type="compositionally biased region" description="Polar residues" evidence="1">
    <location>
        <begin position="651"/>
        <end position="671"/>
    </location>
</feature>
<evidence type="ECO:0000313" key="2">
    <source>
        <dbReference type="EMBL" id="KDN70828.1"/>
    </source>
</evidence>
<dbReference type="InterPro" id="IPR011333">
    <property type="entry name" value="SKP1/BTB/POZ_sf"/>
</dbReference>
<feature type="compositionally biased region" description="Basic residues" evidence="1">
    <location>
        <begin position="683"/>
        <end position="694"/>
    </location>
</feature>
<dbReference type="Gene3D" id="3.30.710.10">
    <property type="entry name" value="Potassium Channel Kv1.1, Chain A"/>
    <property type="match status" value="1"/>
</dbReference>
<dbReference type="eggNOG" id="ENOG502T4W7">
    <property type="taxonomic scope" value="Eukaryota"/>
</dbReference>
<sequence length="805" mass="91436">MYSDTSWPGGLICAVFEGEPEFHLPNRKEQVLQAPSFCLRKFFSSTNSTSLLHNSSILPTKTSTAIQVPAQPIDFSPRGVLGSPLLGNFDPWHTSRPTRSEHNSIAQPRLKHEMITTRDFRPDAINLARVVNERARRKNGTKVVELDTDEFVHIHCGDVVFIVFRDVITAGSMYFESCLFGFFKEAYSQEITFAQDVTPDSLELYLNITHSWFFEIRFRGIRVVPADYFRSLIEAIQEEPFQKAHLEIPKLKLRELAKVVTLADRFLHRSLLCILRQMFLSLLDTTHVSWGKVKQEARDMDVLYHAEFVFDYTDTFKILSTGHDDEKYLRDALTESFYWLTLNMPDLTGRFLYLMNDDFFAECDKDRRGHSETEQFTHAKGIFATDQFCYESVTRIQKQRRFKRVVNMCPFENQKDIFPWVENPQDRRIRVRRLHNSVRAIKRSTRDARNREHQVGSFVPSTASHQASTVDPYNQIPVNGNELSHGYVDIQGVGRGRGRGRDRGRGLSRGEYRLSRAGHHQRPISAVNFGHQLKTLRVNPKDNRVPQTDDVGLPSDMKHDLQLPVVTKPALLSNQATKWSSVGLNPEAQAFNRPSQMDSMISSIRATVSTGANDTLGYLEKQSKHVVHSQYAGQSQDSEGRSNQVTLLAQPSHSATTKTQKNHAHQSQSHQMAEKNHQGSIQKPKKYKKKKKSHQVSATAQNIGKPFPDIINSPFHKKHPTENIPRASKSGNANAGSPDIVREVKHGGASISAATEAFDPTAQLPNDAKRPGEREHHARENINGGKGRRGHHRKDHGPAREKARI</sequence>
<dbReference type="STRING" id="1173701.A0A066XNQ9"/>
<evidence type="ECO:0008006" key="4">
    <source>
        <dbReference type="Google" id="ProtNLM"/>
    </source>
</evidence>
<evidence type="ECO:0000256" key="1">
    <source>
        <dbReference type="SAM" id="MobiDB-lite"/>
    </source>
</evidence>
<feature type="compositionally biased region" description="Basic residues" evidence="1">
    <location>
        <begin position="786"/>
        <end position="795"/>
    </location>
</feature>
<protein>
    <recommendedName>
        <fullName evidence="4">BTB domain-containing protein</fullName>
    </recommendedName>
</protein>
<comment type="caution">
    <text evidence="2">The sequence shown here is derived from an EMBL/GenBank/DDBJ whole genome shotgun (WGS) entry which is preliminary data.</text>
</comment>
<dbReference type="OrthoDB" id="194443at2759"/>
<feature type="compositionally biased region" description="Basic and acidic residues" evidence="1">
    <location>
        <begin position="767"/>
        <end position="780"/>
    </location>
</feature>
<evidence type="ECO:0000313" key="3">
    <source>
        <dbReference type="Proteomes" id="UP000027238"/>
    </source>
</evidence>
<dbReference type="Proteomes" id="UP000027238">
    <property type="component" value="Unassembled WGS sequence"/>
</dbReference>
<dbReference type="HOGENOM" id="CLU_349832_0_0_1"/>
<feature type="region of interest" description="Disordered" evidence="1">
    <location>
        <begin position="651"/>
        <end position="740"/>
    </location>
</feature>
<dbReference type="SUPFAM" id="SSF54695">
    <property type="entry name" value="POZ domain"/>
    <property type="match status" value="1"/>
</dbReference>
<keyword evidence="3" id="KW-1185">Reference proteome</keyword>